<dbReference type="EMBL" id="AMQM01000571">
    <property type="status" value="NOT_ANNOTATED_CDS"/>
    <property type="molecule type" value="Genomic_DNA"/>
</dbReference>
<feature type="region of interest" description="Disordered" evidence="2">
    <location>
        <begin position="560"/>
        <end position="585"/>
    </location>
</feature>
<protein>
    <recommendedName>
        <fullName evidence="3">BTB domain-containing protein</fullName>
    </recommendedName>
</protein>
<evidence type="ECO:0000256" key="2">
    <source>
        <dbReference type="SAM" id="MobiDB-lite"/>
    </source>
</evidence>
<dbReference type="RefSeq" id="XP_009015540.1">
    <property type="nucleotide sequence ID" value="XM_009017292.1"/>
</dbReference>
<gene>
    <name evidence="5" type="primary">20210836</name>
    <name evidence="4" type="ORF">HELRODRAFT_188284</name>
</gene>
<dbReference type="InterPro" id="IPR011333">
    <property type="entry name" value="SKP1/BTB/POZ_sf"/>
</dbReference>
<dbReference type="CDD" id="cd18500">
    <property type="entry name" value="BACK_IBtk"/>
    <property type="match status" value="1"/>
</dbReference>
<reference evidence="6" key="1">
    <citation type="submission" date="2012-12" db="EMBL/GenBank/DDBJ databases">
        <authorList>
            <person name="Hellsten U."/>
            <person name="Grimwood J."/>
            <person name="Chapman J.A."/>
            <person name="Shapiro H."/>
            <person name="Aerts A."/>
            <person name="Otillar R.P."/>
            <person name="Terry A.Y."/>
            <person name="Boore J.L."/>
            <person name="Simakov O."/>
            <person name="Marletaz F."/>
            <person name="Cho S.-J."/>
            <person name="Edsinger-Gonzales E."/>
            <person name="Havlak P."/>
            <person name="Kuo D.-H."/>
            <person name="Larsson T."/>
            <person name="Lv J."/>
            <person name="Arendt D."/>
            <person name="Savage R."/>
            <person name="Osoegawa K."/>
            <person name="de Jong P."/>
            <person name="Lindberg D.R."/>
            <person name="Seaver E.C."/>
            <person name="Weisblat D.A."/>
            <person name="Putnam N.H."/>
            <person name="Grigoriev I.V."/>
            <person name="Rokhsar D.S."/>
        </authorList>
    </citation>
    <scope>NUCLEOTIDE SEQUENCE</scope>
</reference>
<dbReference type="InParanoid" id="T1FPT9"/>
<dbReference type="SMART" id="SM00225">
    <property type="entry name" value="BTB"/>
    <property type="match status" value="1"/>
</dbReference>
<dbReference type="SUPFAM" id="SSF54695">
    <property type="entry name" value="POZ domain"/>
    <property type="match status" value="1"/>
</dbReference>
<feature type="compositionally biased region" description="Low complexity" evidence="2">
    <location>
        <begin position="575"/>
        <end position="585"/>
    </location>
</feature>
<dbReference type="InterPro" id="IPR000210">
    <property type="entry name" value="BTB/POZ_dom"/>
</dbReference>
<feature type="coiled-coil region" evidence="1">
    <location>
        <begin position="638"/>
        <end position="668"/>
    </location>
</feature>
<dbReference type="OrthoDB" id="1893551at2759"/>
<dbReference type="HOGENOM" id="CLU_386971_0_0_1"/>
<feature type="compositionally biased region" description="Basic and acidic residues" evidence="2">
    <location>
        <begin position="278"/>
        <end position="297"/>
    </location>
</feature>
<feature type="compositionally biased region" description="Basic residues" evidence="2">
    <location>
        <begin position="211"/>
        <end position="220"/>
    </location>
</feature>
<proteinExistence type="predicted"/>
<evidence type="ECO:0000256" key="1">
    <source>
        <dbReference type="SAM" id="Coils"/>
    </source>
</evidence>
<name>T1FPT9_HELRO</name>
<feature type="region of interest" description="Disordered" evidence="2">
    <location>
        <begin position="405"/>
        <end position="431"/>
    </location>
</feature>
<feature type="compositionally biased region" description="Polar residues" evidence="2">
    <location>
        <begin position="192"/>
        <end position="204"/>
    </location>
</feature>
<dbReference type="AlphaFoldDB" id="T1FPT9"/>
<dbReference type="EMBL" id="KB096324">
    <property type="protein sequence ID" value="ESO06172.1"/>
    <property type="molecule type" value="Genomic_DNA"/>
</dbReference>
<evidence type="ECO:0000313" key="4">
    <source>
        <dbReference type="EMBL" id="ESO06172.1"/>
    </source>
</evidence>
<evidence type="ECO:0000313" key="5">
    <source>
        <dbReference type="EnsemblMetazoa" id="HelroP188284"/>
    </source>
</evidence>
<sequence>MRKGLGDVSITTSDGAEVSCHKCVLVARMEYFRSMFASHWMETNNMAPIKLAIESRVFHVLLHYLYYDSLDGSSSYDLDLLCHCLVASDQYLLPRLQSIIEVELSQMGFTLKNVCNLFHLSSVCNATQLKDKCLEFMTINIAILFEIGAFKYMEESLLKDVSACYREKILHGRNRAIGPYTHVPLLGDQSEETASSQEVDNMTSPHAYLSGKHKKRRPRTKSSMSEHSFTDDDDIATSSPLEGSFVNEGLKEEIQDEAFNSFDAGDFMLNINKNNNKLERKDADGRGSGAIKEKLNVDSDSGGGDGGDGDGHVDCSAVRLSHATVAASSDLIQVLLTTCNNLKTCLNNNNDINMRCHNPIVNEFVSNIDVSTPVEKGISLKQIIMEEENVTRKIQPKSIKIVKTESKKLSQKDRKRAEREMKSHMSASVDDPGAAAVHRVPFLNIHTNNADNSAALHPNNVTLANVAGASDKFSEICKKSSVKASLPWKILVTSASANVPSSTSQLGASEATTASTNVNVQHFPSLKDVISMQAQASPAAATAAALHRTKMPCKLTTCKQSSSASTHPASNRVAHTSQHLSTSSTSVATSHLITTSKCDSLQQNHITAAASSSSSSVWHTSPISFSSTETTCSGGKVFSAILDEEKKQEEENRRMENKSLHLVQLEEQAMQELYDHYISLSKSSSYGKYKETISVRRATATASRPLWKATQRQL</sequence>
<dbReference type="STRING" id="6412.T1FPT9"/>
<evidence type="ECO:0000313" key="6">
    <source>
        <dbReference type="Proteomes" id="UP000015101"/>
    </source>
</evidence>
<dbReference type="PANTHER" id="PTHR24413">
    <property type="entry name" value="SPECKLE-TYPE POZ PROTEIN"/>
    <property type="match status" value="1"/>
</dbReference>
<dbReference type="eggNOG" id="KOG0783">
    <property type="taxonomic scope" value="Eukaryota"/>
</dbReference>
<accession>T1FPT9</accession>
<organism evidence="5 6">
    <name type="scientific">Helobdella robusta</name>
    <name type="common">Californian leech</name>
    <dbReference type="NCBI Taxonomy" id="6412"/>
    <lineage>
        <taxon>Eukaryota</taxon>
        <taxon>Metazoa</taxon>
        <taxon>Spiralia</taxon>
        <taxon>Lophotrochozoa</taxon>
        <taxon>Annelida</taxon>
        <taxon>Clitellata</taxon>
        <taxon>Hirudinea</taxon>
        <taxon>Rhynchobdellida</taxon>
        <taxon>Glossiphoniidae</taxon>
        <taxon>Helobdella</taxon>
    </lineage>
</organism>
<feature type="region of interest" description="Disordered" evidence="2">
    <location>
        <begin position="191"/>
        <end position="242"/>
    </location>
</feature>
<dbReference type="PROSITE" id="PS50097">
    <property type="entry name" value="BTB"/>
    <property type="match status" value="1"/>
</dbReference>
<keyword evidence="1" id="KW-0175">Coiled coil</keyword>
<dbReference type="GeneID" id="20210836"/>
<dbReference type="Gene3D" id="3.30.710.10">
    <property type="entry name" value="Potassium Channel Kv1.1, Chain A"/>
    <property type="match status" value="1"/>
</dbReference>
<feature type="region of interest" description="Disordered" evidence="2">
    <location>
        <begin position="278"/>
        <end position="309"/>
    </location>
</feature>
<reference evidence="5" key="3">
    <citation type="submission" date="2015-06" db="UniProtKB">
        <authorList>
            <consortium name="EnsemblMetazoa"/>
        </authorList>
    </citation>
    <scope>IDENTIFICATION</scope>
</reference>
<dbReference type="Pfam" id="PF00651">
    <property type="entry name" value="BTB"/>
    <property type="match status" value="1"/>
</dbReference>
<dbReference type="KEGG" id="hro:HELRODRAFT_188284"/>
<keyword evidence="6" id="KW-1185">Reference proteome</keyword>
<reference evidence="4 6" key="2">
    <citation type="journal article" date="2013" name="Nature">
        <title>Insights into bilaterian evolution from three spiralian genomes.</title>
        <authorList>
            <person name="Simakov O."/>
            <person name="Marletaz F."/>
            <person name="Cho S.J."/>
            <person name="Edsinger-Gonzales E."/>
            <person name="Havlak P."/>
            <person name="Hellsten U."/>
            <person name="Kuo D.H."/>
            <person name="Larsson T."/>
            <person name="Lv J."/>
            <person name="Arendt D."/>
            <person name="Savage R."/>
            <person name="Osoegawa K."/>
            <person name="de Jong P."/>
            <person name="Grimwood J."/>
            <person name="Chapman J.A."/>
            <person name="Shapiro H."/>
            <person name="Aerts A."/>
            <person name="Otillar R.P."/>
            <person name="Terry A.Y."/>
            <person name="Boore J.L."/>
            <person name="Grigoriev I.V."/>
            <person name="Lindberg D.R."/>
            <person name="Seaver E.C."/>
            <person name="Weisblat D.A."/>
            <person name="Putnam N.H."/>
            <person name="Rokhsar D.S."/>
        </authorList>
    </citation>
    <scope>NUCLEOTIDE SEQUENCE</scope>
</reference>
<dbReference type="Proteomes" id="UP000015101">
    <property type="component" value="Unassembled WGS sequence"/>
</dbReference>
<feature type="compositionally biased region" description="Basic and acidic residues" evidence="2">
    <location>
        <begin position="405"/>
        <end position="423"/>
    </location>
</feature>
<dbReference type="EnsemblMetazoa" id="HelroT188284">
    <property type="protein sequence ID" value="HelroP188284"/>
    <property type="gene ID" value="HelroG188284"/>
</dbReference>
<dbReference type="CTD" id="20210836"/>
<evidence type="ECO:0000259" key="3">
    <source>
        <dbReference type="PROSITE" id="PS50097"/>
    </source>
</evidence>
<feature type="domain" description="BTB" evidence="3">
    <location>
        <begin position="6"/>
        <end position="74"/>
    </location>
</feature>
<feature type="compositionally biased region" description="Polar residues" evidence="2">
    <location>
        <begin position="560"/>
        <end position="569"/>
    </location>
</feature>